<dbReference type="RefSeq" id="WP_171245267.1">
    <property type="nucleotide sequence ID" value="NZ_JABEPQ010000006.1"/>
</dbReference>
<keyword evidence="3 5" id="KW-1133">Transmembrane helix</keyword>
<dbReference type="PANTHER" id="PTHR37422">
    <property type="entry name" value="TEICHURONIC ACID BIOSYNTHESIS PROTEIN TUAE"/>
    <property type="match status" value="1"/>
</dbReference>
<dbReference type="AlphaFoldDB" id="A0A849HU80"/>
<evidence type="ECO:0000256" key="5">
    <source>
        <dbReference type="SAM" id="Phobius"/>
    </source>
</evidence>
<feature type="transmembrane region" description="Helical" evidence="5">
    <location>
        <begin position="215"/>
        <end position="234"/>
    </location>
</feature>
<dbReference type="InterPro" id="IPR007016">
    <property type="entry name" value="O-antigen_ligase-rel_domated"/>
</dbReference>
<feature type="transmembrane region" description="Helical" evidence="5">
    <location>
        <begin position="124"/>
        <end position="144"/>
    </location>
</feature>
<feature type="transmembrane region" description="Helical" evidence="5">
    <location>
        <begin position="471"/>
        <end position="493"/>
    </location>
</feature>
<evidence type="ECO:0000313" key="7">
    <source>
        <dbReference type="EMBL" id="NNM48147.1"/>
    </source>
</evidence>
<feature type="transmembrane region" description="Helical" evidence="5">
    <location>
        <begin position="183"/>
        <end position="203"/>
    </location>
</feature>
<name>A0A849HU80_9MICO</name>
<evidence type="ECO:0000256" key="2">
    <source>
        <dbReference type="ARBA" id="ARBA00022692"/>
    </source>
</evidence>
<dbReference type="PANTHER" id="PTHR37422:SF13">
    <property type="entry name" value="LIPOPOLYSACCHARIDE BIOSYNTHESIS PROTEIN PA4999-RELATED"/>
    <property type="match status" value="1"/>
</dbReference>
<evidence type="ECO:0000256" key="1">
    <source>
        <dbReference type="ARBA" id="ARBA00004141"/>
    </source>
</evidence>
<feature type="transmembrane region" description="Helical" evidence="5">
    <location>
        <begin position="362"/>
        <end position="383"/>
    </location>
</feature>
<feature type="transmembrane region" description="Helical" evidence="5">
    <location>
        <begin position="40"/>
        <end position="58"/>
    </location>
</feature>
<dbReference type="GO" id="GO:0016874">
    <property type="term" value="F:ligase activity"/>
    <property type="evidence" value="ECO:0007669"/>
    <property type="project" value="UniProtKB-KW"/>
</dbReference>
<dbReference type="Pfam" id="PF04932">
    <property type="entry name" value="Wzy_C"/>
    <property type="match status" value="1"/>
</dbReference>
<sequence length="641" mass="66195">MTSTPAPRRDGSVVALVVACLLVAAEFSGAYGVLDSMLPFSGFTALLGVGALTAVLTARDWLRGLPLVVLGAMACYVLALALSATQSTVNPTVTATAVTDGLKELVFVAVLLALVTASPRRWRWPALATSLAAPLALVCVFAPINEWVLGNTYSFGGFDTVTTALGVGVIAARHAGPVPDANFWGRFLVLALPFALVITTLLWRRVVRREPRRSVLLALVTSGGIVAILLSVYLTGSRGTFLAAAVALAVLVFAAGVPLRRLWWVVPAGAAVFVVPGVGSRLLSTFSVSENAQRAGADGSVIERLATQEVALRMIEQSPLTGIGPGGYAQVFAREAATTDLSLTRVVAPHNLYLALWSESGILGLLTWLALVVTACCLAVRALRVAAASPDPRVAGLRPYAAAALAGIVAWSVASAFLHLTYARILLIVIVLAAVLDREARAATAAEPDVVHDVGAHRTDRGSFVGEVRAGAGWAVGAGVISAVVAVAAAFALSGGSRTTLSGWLVPVDDGTYALSLRTRTAVLPTFAVALGSNSRSVVDAQGDPSSGLVTLTASAPNGPAAIAQLEEVAAGTPSVLEHTGLDRLYTVRWSEVRVVPSSDRLVTVVLAGAGGGLLGALAGVLAAIRRIRPRPAWHDLEETA</sequence>
<accession>A0A849HU80</accession>
<proteinExistence type="predicted"/>
<organism evidence="7 8">
    <name type="scientific">Knoellia koreensis</name>
    <dbReference type="NCBI Taxonomy" id="2730921"/>
    <lineage>
        <taxon>Bacteria</taxon>
        <taxon>Bacillati</taxon>
        <taxon>Actinomycetota</taxon>
        <taxon>Actinomycetes</taxon>
        <taxon>Micrococcales</taxon>
        <taxon>Intrasporangiaceae</taxon>
        <taxon>Knoellia</taxon>
    </lineage>
</organism>
<feature type="domain" description="O-antigen ligase-related" evidence="6">
    <location>
        <begin position="225"/>
        <end position="369"/>
    </location>
</feature>
<evidence type="ECO:0000259" key="6">
    <source>
        <dbReference type="Pfam" id="PF04932"/>
    </source>
</evidence>
<keyword evidence="4 5" id="KW-0472">Membrane</keyword>
<comment type="caution">
    <text evidence="7">The sequence shown here is derived from an EMBL/GenBank/DDBJ whole genome shotgun (WGS) entry which is preliminary data.</text>
</comment>
<evidence type="ECO:0000256" key="4">
    <source>
        <dbReference type="ARBA" id="ARBA00023136"/>
    </source>
</evidence>
<dbReference type="EMBL" id="JABEPQ010000006">
    <property type="protein sequence ID" value="NNM48147.1"/>
    <property type="molecule type" value="Genomic_DNA"/>
</dbReference>
<keyword evidence="2 5" id="KW-0812">Transmembrane</keyword>
<comment type="subcellular location">
    <subcellularLocation>
        <location evidence="1">Membrane</location>
        <topology evidence="1">Multi-pass membrane protein</topology>
    </subcellularLocation>
</comment>
<feature type="transmembrane region" description="Helical" evidence="5">
    <location>
        <begin position="240"/>
        <end position="257"/>
    </location>
</feature>
<evidence type="ECO:0000313" key="8">
    <source>
        <dbReference type="Proteomes" id="UP000588586"/>
    </source>
</evidence>
<protein>
    <submittedName>
        <fullName evidence="7">O-antigen ligase family protein</fullName>
    </submittedName>
</protein>
<gene>
    <name evidence="7" type="ORF">HJG52_19345</name>
</gene>
<keyword evidence="8" id="KW-1185">Reference proteome</keyword>
<keyword evidence="7" id="KW-0436">Ligase</keyword>
<feature type="transmembrane region" description="Helical" evidence="5">
    <location>
        <begin position="12"/>
        <end position="34"/>
    </location>
</feature>
<feature type="transmembrane region" description="Helical" evidence="5">
    <location>
        <begin position="262"/>
        <end position="279"/>
    </location>
</feature>
<feature type="transmembrane region" description="Helical" evidence="5">
    <location>
        <begin position="420"/>
        <end position="436"/>
    </location>
</feature>
<reference evidence="7 8" key="1">
    <citation type="submission" date="2020-04" db="EMBL/GenBank/DDBJ databases">
        <title>Knoellia sp. isolate from air conditioner.</title>
        <authorList>
            <person name="Chea S."/>
            <person name="Kim D.-U."/>
        </authorList>
    </citation>
    <scope>NUCLEOTIDE SEQUENCE [LARGE SCALE GENOMIC DNA]</scope>
    <source>
        <strain evidence="7 8">DB2414S</strain>
    </source>
</reference>
<evidence type="ECO:0000256" key="3">
    <source>
        <dbReference type="ARBA" id="ARBA00022989"/>
    </source>
</evidence>
<dbReference type="InterPro" id="IPR051533">
    <property type="entry name" value="WaaL-like"/>
</dbReference>
<feature type="transmembrane region" description="Helical" evidence="5">
    <location>
        <begin position="65"/>
        <end position="85"/>
    </location>
</feature>
<feature type="transmembrane region" description="Helical" evidence="5">
    <location>
        <begin position="602"/>
        <end position="625"/>
    </location>
</feature>
<feature type="transmembrane region" description="Helical" evidence="5">
    <location>
        <begin position="97"/>
        <end position="117"/>
    </location>
</feature>
<feature type="transmembrane region" description="Helical" evidence="5">
    <location>
        <begin position="395"/>
        <end position="414"/>
    </location>
</feature>
<dbReference type="GO" id="GO:0016020">
    <property type="term" value="C:membrane"/>
    <property type="evidence" value="ECO:0007669"/>
    <property type="project" value="UniProtKB-SubCell"/>
</dbReference>
<dbReference type="Proteomes" id="UP000588586">
    <property type="component" value="Unassembled WGS sequence"/>
</dbReference>